<dbReference type="Proteomes" id="UP000004947">
    <property type="component" value="Unassembled WGS sequence"/>
</dbReference>
<accession>A6DP31</accession>
<dbReference type="RefSeq" id="WP_007279615.1">
    <property type="nucleotide sequence ID" value="NZ_ABCK01000015.1"/>
</dbReference>
<dbReference type="EMBL" id="ABCK01000015">
    <property type="protein sequence ID" value="EDM26563.1"/>
    <property type="molecule type" value="Genomic_DNA"/>
</dbReference>
<sequence>MKNYNQYPKKYVAYEVNRISCDFETEEDFLETLNELDKQGLDQTKFYILHGPDGIKAFDPTGLEHGFLSMLSRKIHRLASEAEERVLDELTDDLNNGMIHLSVPAKKLNVRDLVHHIMDDHHGKHTQYSGRFCVEHYAKAQ</sequence>
<evidence type="ECO:0000313" key="2">
    <source>
        <dbReference type="Proteomes" id="UP000004947"/>
    </source>
</evidence>
<keyword evidence="2" id="KW-1185">Reference proteome</keyword>
<dbReference type="OrthoDB" id="4198301at2"/>
<dbReference type="AlphaFoldDB" id="A6DP31"/>
<gene>
    <name evidence="1" type="ORF">LNTAR_02107</name>
</gene>
<comment type="caution">
    <text evidence="1">The sequence shown here is derived from an EMBL/GenBank/DDBJ whole genome shotgun (WGS) entry which is preliminary data.</text>
</comment>
<name>A6DP31_9BACT</name>
<organism evidence="1 2">
    <name type="scientific">Lentisphaera araneosa HTCC2155</name>
    <dbReference type="NCBI Taxonomy" id="313628"/>
    <lineage>
        <taxon>Bacteria</taxon>
        <taxon>Pseudomonadati</taxon>
        <taxon>Lentisphaerota</taxon>
        <taxon>Lentisphaeria</taxon>
        <taxon>Lentisphaerales</taxon>
        <taxon>Lentisphaeraceae</taxon>
        <taxon>Lentisphaera</taxon>
    </lineage>
</organism>
<evidence type="ECO:0000313" key="1">
    <source>
        <dbReference type="EMBL" id="EDM26563.1"/>
    </source>
</evidence>
<proteinExistence type="predicted"/>
<protein>
    <submittedName>
        <fullName evidence="1">Uncharacterized protein</fullName>
    </submittedName>
</protein>
<reference evidence="1 2" key="1">
    <citation type="journal article" date="2010" name="J. Bacteriol.">
        <title>Genome sequence of Lentisphaera araneosa HTCC2155T, the type species of the order Lentisphaerales in the phylum Lentisphaerae.</title>
        <authorList>
            <person name="Thrash J.C."/>
            <person name="Cho J.C."/>
            <person name="Vergin K.L."/>
            <person name="Morris R.M."/>
            <person name="Giovannoni S.J."/>
        </authorList>
    </citation>
    <scope>NUCLEOTIDE SEQUENCE [LARGE SCALE GENOMIC DNA]</scope>
    <source>
        <strain evidence="1 2">HTCC2155</strain>
    </source>
</reference>